<name>A0A1B9NXX6_ALILO</name>
<keyword evidence="4 8" id="KW-0317">Glutathione biosynthesis</keyword>
<evidence type="ECO:0000256" key="2">
    <source>
        <dbReference type="ARBA" id="ARBA00008772"/>
    </source>
</evidence>
<dbReference type="PANTHER" id="PTHR38761:SF1">
    <property type="entry name" value="GLUTAMATE--CYSTEINE LIGASE"/>
    <property type="match status" value="1"/>
</dbReference>
<accession>A0A1B9NXX6</accession>
<dbReference type="GO" id="GO:0005829">
    <property type="term" value="C:cytosol"/>
    <property type="evidence" value="ECO:0007669"/>
    <property type="project" value="TreeGrafter"/>
</dbReference>
<reference evidence="11 12" key="1">
    <citation type="submission" date="2016-06" db="EMBL/GenBank/DDBJ databases">
        <authorList>
            <person name="Kjaerup R.B."/>
            <person name="Dalgaard T.S."/>
            <person name="Juul-Madsen H.R."/>
        </authorList>
    </citation>
    <scope>NUCLEOTIDE SEQUENCE [LARGE SCALE GENOMIC DNA]</scope>
    <source>
        <strain evidence="11 12">1S159</strain>
    </source>
</reference>
<organism evidence="11 12">
    <name type="scientific">Aliivibrio logei</name>
    <name type="common">Vibrio logei</name>
    <dbReference type="NCBI Taxonomy" id="688"/>
    <lineage>
        <taxon>Bacteria</taxon>
        <taxon>Pseudomonadati</taxon>
        <taxon>Pseudomonadota</taxon>
        <taxon>Gammaproteobacteria</taxon>
        <taxon>Vibrionales</taxon>
        <taxon>Vibrionaceae</taxon>
        <taxon>Aliivibrio</taxon>
    </lineage>
</organism>
<evidence type="ECO:0000256" key="9">
    <source>
        <dbReference type="RuleBase" id="RU004391"/>
    </source>
</evidence>
<dbReference type="NCBIfam" id="TIGR01434">
    <property type="entry name" value="glu_cys_ligase"/>
    <property type="match status" value="1"/>
</dbReference>
<dbReference type="GO" id="GO:0046872">
    <property type="term" value="F:metal ion binding"/>
    <property type="evidence" value="ECO:0007669"/>
    <property type="project" value="TreeGrafter"/>
</dbReference>
<keyword evidence="3 8" id="KW-0436">Ligase</keyword>
<sequence>MNTLHDIRRGIERELIRTTPKSCISSLPHPKVLGSALTHPYITTDFAEAQLELVTPAMTKRKAMFDSLASLHHFVAAHLPDNEIMWGASMPPALPSDDDIVIATYGTSNAGQHKVRYRKGLANRYGKRMQLISGIHYNFSFPDSFWATLHSHMSSELPLSEFISDRYFHLIRNVLRNGWIIPYLFGTSPAVDKSYVTNQVHPLGVFDEDTYYLPWATSLRLSNMGYSSNEQSLYPVSFNNKQEYLADLCHALSTPSDRYTHLNADQQLNGSVLQLENELYGSVRPKIVNDQLRPLYAMCHHGIQYIELRSLDNNPFLPLGINEEQSHFIDAFLAYNALAPSPELTDEERLLIARRQELVATEGRKEGLLLPTTEGEIELKHLGVELLSSMEPIACWFDKVFATEGHKQSIDRERAKFLDSKLTPSAQMLALMKNENVSYKRATQTLSETYFKQHKDTTIDKDEMGNLTHLVTESLFKQQQMEAKQDMSFDEFIQKKNYLQCDCEIAEGVA</sequence>
<dbReference type="PANTHER" id="PTHR38761">
    <property type="entry name" value="GLUTAMATE--CYSTEINE LIGASE"/>
    <property type="match status" value="1"/>
</dbReference>
<evidence type="ECO:0000259" key="10">
    <source>
        <dbReference type="Pfam" id="PF04262"/>
    </source>
</evidence>
<evidence type="ECO:0000256" key="8">
    <source>
        <dbReference type="HAMAP-Rule" id="MF_00578"/>
    </source>
</evidence>
<feature type="domain" description="Glutamate--cysteine ligase" evidence="10">
    <location>
        <begin position="2"/>
        <end position="357"/>
    </location>
</feature>
<evidence type="ECO:0000256" key="4">
    <source>
        <dbReference type="ARBA" id="ARBA00022684"/>
    </source>
</evidence>
<comment type="similarity">
    <text evidence="2 8">Belongs to the glutamate--cysteine ligase type 1 family. Type 1 subfamily.</text>
</comment>
<dbReference type="Gene3D" id="3.30.590.20">
    <property type="match status" value="1"/>
</dbReference>
<comment type="catalytic activity">
    <reaction evidence="7 8 9">
        <text>L-cysteine + L-glutamate + ATP = gamma-L-glutamyl-L-cysteine + ADP + phosphate + H(+)</text>
        <dbReference type="Rhea" id="RHEA:13285"/>
        <dbReference type="ChEBI" id="CHEBI:15378"/>
        <dbReference type="ChEBI" id="CHEBI:29985"/>
        <dbReference type="ChEBI" id="CHEBI:30616"/>
        <dbReference type="ChEBI" id="CHEBI:35235"/>
        <dbReference type="ChEBI" id="CHEBI:43474"/>
        <dbReference type="ChEBI" id="CHEBI:58173"/>
        <dbReference type="ChEBI" id="CHEBI:456216"/>
        <dbReference type="EC" id="6.3.2.2"/>
    </reaction>
</comment>
<dbReference type="InterPro" id="IPR006334">
    <property type="entry name" value="Glut_cys_ligase"/>
</dbReference>
<dbReference type="GO" id="GO:0005524">
    <property type="term" value="F:ATP binding"/>
    <property type="evidence" value="ECO:0007669"/>
    <property type="project" value="UniProtKB-KW"/>
</dbReference>
<keyword evidence="6 8" id="KW-0067">ATP-binding</keyword>
<dbReference type="EMBL" id="MAJU01000012">
    <property type="protein sequence ID" value="OCH20590.1"/>
    <property type="molecule type" value="Genomic_DNA"/>
</dbReference>
<proteinExistence type="inferred from homology"/>
<evidence type="ECO:0000256" key="3">
    <source>
        <dbReference type="ARBA" id="ARBA00022598"/>
    </source>
</evidence>
<dbReference type="SUPFAM" id="SSF55931">
    <property type="entry name" value="Glutamine synthetase/guanido kinase"/>
    <property type="match status" value="1"/>
</dbReference>
<comment type="pathway">
    <text evidence="1 8 9">Sulfur metabolism; glutathione biosynthesis; glutathione from L-cysteine and L-glutamate: step 1/2.</text>
</comment>
<dbReference type="Pfam" id="PF04262">
    <property type="entry name" value="Glu_cys_ligase"/>
    <property type="match status" value="1"/>
</dbReference>
<dbReference type="GO" id="GO:0004357">
    <property type="term" value="F:glutamate-cysteine ligase activity"/>
    <property type="evidence" value="ECO:0007669"/>
    <property type="project" value="UniProtKB-UniRule"/>
</dbReference>
<dbReference type="InterPro" id="IPR014746">
    <property type="entry name" value="Gln_synth/guanido_kin_cat_dom"/>
</dbReference>
<evidence type="ECO:0000256" key="1">
    <source>
        <dbReference type="ARBA" id="ARBA00005006"/>
    </source>
</evidence>
<dbReference type="AlphaFoldDB" id="A0A1B9NXX6"/>
<gene>
    <name evidence="8" type="primary">gshA</name>
    <name evidence="11" type="ORF">A6E04_14825</name>
</gene>
<dbReference type="Proteomes" id="UP000093523">
    <property type="component" value="Unassembled WGS sequence"/>
</dbReference>
<dbReference type="HAMAP" id="MF_00578">
    <property type="entry name" value="Glu_cys_ligase"/>
    <property type="match status" value="1"/>
</dbReference>
<evidence type="ECO:0000313" key="12">
    <source>
        <dbReference type="Proteomes" id="UP000093523"/>
    </source>
</evidence>
<dbReference type="STRING" id="688.A6E04_14825"/>
<comment type="caution">
    <text evidence="11">The sequence shown here is derived from an EMBL/GenBank/DDBJ whole genome shotgun (WGS) entry which is preliminary data.</text>
</comment>
<evidence type="ECO:0000313" key="11">
    <source>
        <dbReference type="EMBL" id="OCH20590.1"/>
    </source>
</evidence>
<protein>
    <recommendedName>
        <fullName evidence="8">Glutamate--cysteine ligase</fullName>
        <ecNumber evidence="8">6.3.2.2</ecNumber>
    </recommendedName>
    <alternativeName>
        <fullName evidence="8">Gamma-ECS</fullName>
        <shortName evidence="8">GCS</shortName>
    </alternativeName>
    <alternativeName>
        <fullName evidence="8">Gamma-glutamylcysteine synthetase</fullName>
    </alternativeName>
</protein>
<keyword evidence="5 8" id="KW-0547">Nucleotide-binding</keyword>
<dbReference type="EC" id="6.3.2.2" evidence="8"/>
<dbReference type="UniPathway" id="UPA00142">
    <property type="reaction ID" value="UER00209"/>
</dbReference>
<evidence type="ECO:0000256" key="7">
    <source>
        <dbReference type="ARBA" id="ARBA00048819"/>
    </source>
</evidence>
<evidence type="ECO:0000256" key="6">
    <source>
        <dbReference type="ARBA" id="ARBA00022840"/>
    </source>
</evidence>
<dbReference type="InterPro" id="IPR007370">
    <property type="entry name" value="Glu_cys_ligase"/>
</dbReference>
<dbReference type="GO" id="GO:0006750">
    <property type="term" value="P:glutathione biosynthetic process"/>
    <property type="evidence" value="ECO:0007669"/>
    <property type="project" value="UniProtKB-UniRule"/>
</dbReference>
<evidence type="ECO:0000256" key="5">
    <source>
        <dbReference type="ARBA" id="ARBA00022741"/>
    </source>
</evidence>